<evidence type="ECO:0000313" key="3">
    <source>
        <dbReference type="Proteomes" id="UP000276568"/>
    </source>
</evidence>
<sequence length="232" mass="25456">MKLRKLFVSILCILMVFCFTGCSSEAKKSMDTGVQSANALLDKNQKAYDMSTKSTLKKDVKDSEKANSDADYKKSTKKIKSDIKAYKNSIKQLKQVTKPSQDFLLERAKTVDTITDVEAATEETDINNMMNKAGGYYAYIAMKSSLVTDSYYADQSPVEAGTDGGAVIEAFKTVKAAKARNEYLAAFDTAGMFNSGSHKVVGTLVIRTSSNLTASQQKQLEQAIIDKLVELK</sequence>
<keyword evidence="1" id="KW-0732">Signal</keyword>
<protein>
    <submittedName>
        <fullName evidence="2">EbhA</fullName>
    </submittedName>
</protein>
<feature type="signal peptide" evidence="1">
    <location>
        <begin position="1"/>
        <end position="23"/>
    </location>
</feature>
<accession>A0A3N0I163</accession>
<dbReference type="EMBL" id="RJQC01000002">
    <property type="protein sequence ID" value="RNM30316.1"/>
    <property type="molecule type" value="Genomic_DNA"/>
</dbReference>
<dbReference type="AlphaFoldDB" id="A0A3N0I163"/>
<comment type="caution">
    <text evidence="2">The sequence shown here is derived from an EMBL/GenBank/DDBJ whole genome shotgun (WGS) entry which is preliminary data.</text>
</comment>
<dbReference type="OrthoDB" id="9769871at2"/>
<organism evidence="2 3">
    <name type="scientific">Absicoccus porci</name>
    <dbReference type="NCBI Taxonomy" id="2486576"/>
    <lineage>
        <taxon>Bacteria</taxon>
        <taxon>Bacillati</taxon>
        <taxon>Bacillota</taxon>
        <taxon>Erysipelotrichia</taxon>
        <taxon>Erysipelotrichales</taxon>
        <taxon>Erysipelotrichaceae</taxon>
        <taxon>Absicoccus</taxon>
    </lineage>
</organism>
<reference evidence="2 3" key="1">
    <citation type="submission" date="2018-11" db="EMBL/GenBank/DDBJ databases">
        <title>Clostridium sp. nov., a member of the family Erysipelotrichaceae isolated from pig faeces.</title>
        <authorList>
            <person name="Chang Y.-H."/>
        </authorList>
    </citation>
    <scope>NUCLEOTIDE SEQUENCE [LARGE SCALE GENOMIC DNA]</scope>
    <source>
        <strain evidence="2 3">YH-panp20</strain>
    </source>
</reference>
<evidence type="ECO:0000256" key="1">
    <source>
        <dbReference type="SAM" id="SignalP"/>
    </source>
</evidence>
<evidence type="ECO:0000313" key="2">
    <source>
        <dbReference type="EMBL" id="RNM30316.1"/>
    </source>
</evidence>
<name>A0A3N0I163_9FIRM</name>
<dbReference type="Proteomes" id="UP000276568">
    <property type="component" value="Unassembled WGS sequence"/>
</dbReference>
<feature type="chain" id="PRO_5039076962" evidence="1">
    <location>
        <begin position="24"/>
        <end position="232"/>
    </location>
</feature>
<keyword evidence="3" id="KW-1185">Reference proteome</keyword>
<gene>
    <name evidence="2" type="ORF">EDX97_05845</name>
</gene>
<proteinExistence type="predicted"/>